<dbReference type="InterPro" id="IPR014721">
    <property type="entry name" value="Ribsml_uS5_D2-typ_fold_subgr"/>
</dbReference>
<dbReference type="PRINTS" id="PR00959">
    <property type="entry name" value="MEVGALKINASE"/>
</dbReference>
<evidence type="ECO:0000256" key="1">
    <source>
        <dbReference type="ARBA" id="ARBA00006566"/>
    </source>
</evidence>
<evidence type="ECO:0000259" key="5">
    <source>
        <dbReference type="Pfam" id="PF00288"/>
    </source>
</evidence>
<keyword evidence="4" id="KW-0067">ATP-binding</keyword>
<gene>
    <name evidence="7" type="ORF">NRE15_12070</name>
</gene>
<keyword evidence="3" id="KW-0418">Kinase</keyword>
<evidence type="ECO:0000313" key="8">
    <source>
        <dbReference type="Proteomes" id="UP001315967"/>
    </source>
</evidence>
<organism evidence="7 8">
    <name type="scientific">Fundicoccus culcitae</name>
    <dbReference type="NCBI Taxonomy" id="2969821"/>
    <lineage>
        <taxon>Bacteria</taxon>
        <taxon>Bacillati</taxon>
        <taxon>Bacillota</taxon>
        <taxon>Bacilli</taxon>
        <taxon>Lactobacillales</taxon>
        <taxon>Aerococcaceae</taxon>
        <taxon>Fundicoccus</taxon>
    </lineage>
</organism>
<dbReference type="InterPro" id="IPR006206">
    <property type="entry name" value="Mevalonate/galactokinase"/>
</dbReference>
<dbReference type="Pfam" id="PF10509">
    <property type="entry name" value="GalKase_gal_bdg"/>
    <property type="match status" value="1"/>
</dbReference>
<dbReference type="RefSeq" id="WP_313793130.1">
    <property type="nucleotide sequence ID" value="NZ_CP102453.1"/>
</dbReference>
<proteinExistence type="inferred from homology"/>
<dbReference type="InterPro" id="IPR000705">
    <property type="entry name" value="Galactokinase"/>
</dbReference>
<feature type="domain" description="Galactokinase N-terminal" evidence="6">
    <location>
        <begin position="12"/>
        <end position="58"/>
    </location>
</feature>
<dbReference type="PIRSF" id="PIRSF000530">
    <property type="entry name" value="Galactokinase"/>
    <property type="match status" value="1"/>
</dbReference>
<dbReference type="InterPro" id="IPR019539">
    <property type="entry name" value="GalKase_N"/>
</dbReference>
<dbReference type="Gene3D" id="3.30.70.890">
    <property type="entry name" value="GHMP kinase, C-terminal domain"/>
    <property type="match status" value="1"/>
</dbReference>
<evidence type="ECO:0008006" key="9">
    <source>
        <dbReference type="Google" id="ProtNLM"/>
    </source>
</evidence>
<feature type="domain" description="GHMP kinase N-terminal" evidence="5">
    <location>
        <begin position="99"/>
        <end position="167"/>
    </location>
</feature>
<keyword evidence="8" id="KW-1185">Reference proteome</keyword>
<dbReference type="Pfam" id="PF00288">
    <property type="entry name" value="GHMP_kinases_N"/>
    <property type="match status" value="1"/>
</dbReference>
<evidence type="ECO:0000256" key="4">
    <source>
        <dbReference type="ARBA" id="ARBA00022840"/>
    </source>
</evidence>
<dbReference type="PRINTS" id="PR00473">
    <property type="entry name" value="GALCTOKINASE"/>
</dbReference>
<dbReference type="Proteomes" id="UP001315967">
    <property type="component" value="Chromosome"/>
</dbReference>
<accession>A0ABY5P4F4</accession>
<dbReference type="InterPro" id="IPR036554">
    <property type="entry name" value="GHMP_kinase_C_sf"/>
</dbReference>
<dbReference type="InterPro" id="IPR006204">
    <property type="entry name" value="GHMP_kinase_N_dom"/>
</dbReference>
<dbReference type="EMBL" id="CP102453">
    <property type="protein sequence ID" value="UUX33626.1"/>
    <property type="molecule type" value="Genomic_DNA"/>
</dbReference>
<evidence type="ECO:0000259" key="6">
    <source>
        <dbReference type="Pfam" id="PF10509"/>
    </source>
</evidence>
<dbReference type="PANTHER" id="PTHR10457:SF7">
    <property type="entry name" value="GALACTOKINASE-RELATED"/>
    <property type="match status" value="1"/>
</dbReference>
<keyword evidence="3" id="KW-0808">Transferase</keyword>
<dbReference type="Gene3D" id="3.30.230.10">
    <property type="match status" value="1"/>
</dbReference>
<dbReference type="PANTHER" id="PTHR10457">
    <property type="entry name" value="MEVALONATE KINASE/GALACTOKINASE"/>
    <property type="match status" value="1"/>
</dbReference>
<sequence length="395" mass="45378">MHEAMIQSLTTQFEKRFNRKKGHIMFTPGRINILGHHSDYVPGHLLATTINRGAYVMCHLRDDQEVHFYCSKSHTNKEATFTIDDTEISAEASWTDYLKVIIQSLNQLSDFIHQGMDILLDWNLPFGAGLATESAIISILTMSLAYTYDIDLTDDEIGQVAYNAEQTLTREATAKGKKADYATHLKAHKDYTLYYSAITEETELIPVFKRNGYSILLIDTLRNRQFNQMRYQRRIKECETALTKFKEKLPIQQLTDLSLSEFERYRHLINNPRLENRAKYVVYEHDRVSRAKEALRNKNVELFNALINRSYESLRDLFELTGYELDTIVEAANYLPGVLSVNATDGRMGGSAFAIVETAAIDAIKKELTKISQEEIGLAPEFETTWFGDRSRILM</sequence>
<keyword evidence="2" id="KW-0547">Nucleotide-binding</keyword>
<protein>
    <recommendedName>
        <fullName evidence="9">Galactokinase</fullName>
    </recommendedName>
</protein>
<dbReference type="InterPro" id="IPR020568">
    <property type="entry name" value="Ribosomal_Su5_D2-typ_SF"/>
</dbReference>
<dbReference type="SUPFAM" id="SSF55060">
    <property type="entry name" value="GHMP Kinase, C-terminal domain"/>
    <property type="match status" value="1"/>
</dbReference>
<evidence type="ECO:0000256" key="3">
    <source>
        <dbReference type="ARBA" id="ARBA00022777"/>
    </source>
</evidence>
<dbReference type="SUPFAM" id="SSF54211">
    <property type="entry name" value="Ribosomal protein S5 domain 2-like"/>
    <property type="match status" value="1"/>
</dbReference>
<evidence type="ECO:0000256" key="2">
    <source>
        <dbReference type="ARBA" id="ARBA00022741"/>
    </source>
</evidence>
<evidence type="ECO:0000313" key="7">
    <source>
        <dbReference type="EMBL" id="UUX33626.1"/>
    </source>
</evidence>
<reference evidence="7 8" key="1">
    <citation type="submission" date="2022-08" db="EMBL/GenBank/DDBJ databases">
        <title>Aerococcaceae sp. nov isolated from spoiled eye mask.</title>
        <authorList>
            <person name="Zhou G."/>
            <person name="Xie X.-B."/>
            <person name="Shi Q.-S."/>
            <person name="Wang Y.-S."/>
            <person name="Wen X."/>
            <person name="Peng H."/>
            <person name="Yang X.-J."/>
            <person name="Tao H.-B."/>
            <person name="Huang X.-M."/>
        </authorList>
    </citation>
    <scope>NUCLEOTIDE SEQUENCE [LARGE SCALE GENOMIC DNA]</scope>
    <source>
        <strain evidence="8">DM20194951</strain>
    </source>
</reference>
<comment type="similarity">
    <text evidence="1">Belongs to the GHMP kinase family. GalK subfamily.</text>
</comment>
<name>A0ABY5P4F4_9LACT</name>